<feature type="domain" description="Amidase" evidence="2">
    <location>
        <begin position="49"/>
        <end position="468"/>
    </location>
</feature>
<dbReference type="AlphaFoldDB" id="A0AAD3DNF1"/>
<dbReference type="Gene3D" id="3.90.1300.10">
    <property type="entry name" value="Amidase signature (AS) domain"/>
    <property type="match status" value="1"/>
</dbReference>
<name>A0AAD3DNF1_9CHLO</name>
<dbReference type="Proteomes" id="UP001054857">
    <property type="component" value="Unassembled WGS sequence"/>
</dbReference>
<evidence type="ECO:0000259" key="2">
    <source>
        <dbReference type="Pfam" id="PF01425"/>
    </source>
</evidence>
<evidence type="ECO:0000313" key="3">
    <source>
        <dbReference type="EMBL" id="GFR45104.1"/>
    </source>
</evidence>
<keyword evidence="4" id="KW-1185">Reference proteome</keyword>
<organism evidence="3 4">
    <name type="scientific">Astrephomene gubernaculifera</name>
    <dbReference type="NCBI Taxonomy" id="47775"/>
    <lineage>
        <taxon>Eukaryota</taxon>
        <taxon>Viridiplantae</taxon>
        <taxon>Chlorophyta</taxon>
        <taxon>core chlorophytes</taxon>
        <taxon>Chlorophyceae</taxon>
        <taxon>CS clade</taxon>
        <taxon>Chlamydomonadales</taxon>
        <taxon>Astrephomenaceae</taxon>
        <taxon>Astrephomene</taxon>
    </lineage>
</organism>
<evidence type="ECO:0000256" key="1">
    <source>
        <dbReference type="ARBA" id="ARBA00009199"/>
    </source>
</evidence>
<proteinExistence type="inferred from homology"/>
<dbReference type="PROSITE" id="PS00571">
    <property type="entry name" value="AMIDASES"/>
    <property type="match status" value="1"/>
</dbReference>
<protein>
    <recommendedName>
        <fullName evidence="2">Amidase domain-containing protein</fullName>
    </recommendedName>
</protein>
<dbReference type="InterPro" id="IPR023631">
    <property type="entry name" value="Amidase_dom"/>
</dbReference>
<gene>
    <name evidence="3" type="ORF">Agub_g6481</name>
</gene>
<dbReference type="PANTHER" id="PTHR46310:SF7">
    <property type="entry name" value="AMIDASE 1"/>
    <property type="match status" value="1"/>
</dbReference>
<dbReference type="EMBL" id="BMAR01000009">
    <property type="protein sequence ID" value="GFR45104.1"/>
    <property type="molecule type" value="Genomic_DNA"/>
</dbReference>
<accession>A0AAD3DNF1</accession>
<sequence length="477" mass="49497">MLSCFSTRLQNTLCSNHIPRAPVRRILVQRRLMGSAIDAAAAGDPNNAYIDRTLTVHGAQEGSLKGLKFAAKDLFDVAGHRTGFGNPVWLDTHPPATRTAPAVQTLLDAGATLYGKTHMDELAYSLNGENAHYGTPVNPAAPGRIPGGSSSGSAVAVAAGDVPLALGSDTGGSVRVPASYCGLLGIRPTWGRISLEGLRPLAPSFDTVGWFAKDPGVLRAVGAVLLDPATRGSPLTSLRRCMVARDAFALAEPATAQALREVISGPSSTVPSGAATAAVAHKLRELLGGEPVEVDVAAPLAAQGLGALTDWVAVFRVCQAFEVWSEHGSWVSANDPRFGPGTRERFTMAAAITKEELASADAQRSLIRAHLHSLLGSDGVLLLPTAPGPAPFINAPPALVDQWRSRLISLTSLAGLAGLPQLTLPLARVRSSMQGEEGQGPAEEEGQQGLLPVGLSLIGPPGSDEALLELAEQLMAA</sequence>
<evidence type="ECO:0000313" key="4">
    <source>
        <dbReference type="Proteomes" id="UP001054857"/>
    </source>
</evidence>
<comment type="caution">
    <text evidence="3">The sequence shown here is derived from an EMBL/GenBank/DDBJ whole genome shotgun (WGS) entry which is preliminary data.</text>
</comment>
<dbReference type="InterPro" id="IPR020556">
    <property type="entry name" value="Amidase_CS"/>
</dbReference>
<dbReference type="Pfam" id="PF01425">
    <property type="entry name" value="Amidase"/>
    <property type="match status" value="1"/>
</dbReference>
<dbReference type="InterPro" id="IPR036928">
    <property type="entry name" value="AS_sf"/>
</dbReference>
<dbReference type="PANTHER" id="PTHR46310">
    <property type="entry name" value="AMIDASE 1"/>
    <property type="match status" value="1"/>
</dbReference>
<dbReference type="SUPFAM" id="SSF75304">
    <property type="entry name" value="Amidase signature (AS) enzymes"/>
    <property type="match status" value="1"/>
</dbReference>
<comment type="similarity">
    <text evidence="1">Belongs to the amidase family.</text>
</comment>
<reference evidence="3 4" key="1">
    <citation type="journal article" date="2021" name="Sci. Rep.">
        <title>Genome sequencing of the multicellular alga Astrephomene provides insights into convergent evolution of germ-soma differentiation.</title>
        <authorList>
            <person name="Yamashita S."/>
            <person name="Yamamoto K."/>
            <person name="Matsuzaki R."/>
            <person name="Suzuki S."/>
            <person name="Yamaguchi H."/>
            <person name="Hirooka S."/>
            <person name="Minakuchi Y."/>
            <person name="Miyagishima S."/>
            <person name="Kawachi M."/>
            <person name="Toyoda A."/>
            <person name="Nozaki H."/>
        </authorList>
    </citation>
    <scope>NUCLEOTIDE SEQUENCE [LARGE SCALE GENOMIC DNA]</scope>
    <source>
        <strain evidence="3 4">NIES-4017</strain>
    </source>
</reference>